<dbReference type="InterPro" id="IPR002994">
    <property type="entry name" value="Surf1/Shy1"/>
</dbReference>
<evidence type="ECO:0000313" key="2">
    <source>
        <dbReference type="EMBL" id="MBD8525717.1"/>
    </source>
</evidence>
<evidence type="ECO:0000256" key="1">
    <source>
        <dbReference type="RuleBase" id="RU363076"/>
    </source>
</evidence>
<keyword evidence="3" id="KW-1185">Reference proteome</keyword>
<dbReference type="RefSeq" id="WP_192029061.1">
    <property type="nucleotide sequence ID" value="NZ_JACYTR010000011.1"/>
</dbReference>
<dbReference type="CDD" id="cd06662">
    <property type="entry name" value="SURF1"/>
    <property type="match status" value="1"/>
</dbReference>
<dbReference type="Pfam" id="PF02104">
    <property type="entry name" value="SURF1"/>
    <property type="match status" value="1"/>
</dbReference>
<sequence length="239" mass="26681">MQLRAERWWLWAAALLVAALCSRAALWQYERAQWKTQYLADWEAALTAPAEPLATLDLARPVTVPTRVDAALRRQQPRWLLLDNQLREGRPGWRAFAAYAGPTDAALLVDFGWMPTPHGRQIPALPPPPLTLHAQGLLMPWPGQGIVLAEDHWPDGEAPVLLVNLDHQQIAGKLNMSLVHGVLRLTGDEAGLDGLDREQIALPNTLSPEQHYGYALQWAGFAFTVLVIALLLQLRSRRK</sequence>
<proteinExistence type="inferred from homology"/>
<reference evidence="2 3" key="1">
    <citation type="submission" date="2020-09" db="EMBL/GenBank/DDBJ databases">
        <title>Pseudoxanthomonas sp. CAU 1598 isolated from sand of Yaerae Beach.</title>
        <authorList>
            <person name="Kim W."/>
        </authorList>
    </citation>
    <scope>NUCLEOTIDE SEQUENCE [LARGE SCALE GENOMIC DNA]</scope>
    <source>
        <strain evidence="2 3">CAU 1598</strain>
    </source>
</reference>
<dbReference type="PROSITE" id="PS50895">
    <property type="entry name" value="SURF1"/>
    <property type="match status" value="1"/>
</dbReference>
<keyword evidence="1" id="KW-0472">Membrane</keyword>
<protein>
    <recommendedName>
        <fullName evidence="1">SURF1-like protein</fullName>
    </recommendedName>
</protein>
<comment type="similarity">
    <text evidence="1">Belongs to the SURF1 family.</text>
</comment>
<dbReference type="GO" id="GO:0005886">
    <property type="term" value="C:plasma membrane"/>
    <property type="evidence" value="ECO:0007669"/>
    <property type="project" value="UniProtKB-SubCell"/>
</dbReference>
<comment type="subcellular location">
    <subcellularLocation>
        <location evidence="1">Cell membrane</location>
        <topology evidence="1">Multi-pass membrane protein</topology>
    </subcellularLocation>
</comment>
<dbReference type="Proteomes" id="UP000613768">
    <property type="component" value="Unassembled WGS sequence"/>
</dbReference>
<keyword evidence="1" id="KW-0812">Transmembrane</keyword>
<comment type="caution">
    <text evidence="1">Lacks conserved residue(s) required for the propagation of feature annotation.</text>
</comment>
<keyword evidence="1" id="KW-1003">Cell membrane</keyword>
<accession>A0AAW3ZKK6</accession>
<dbReference type="AlphaFoldDB" id="A0AAW3ZKK6"/>
<keyword evidence="1" id="KW-1133">Transmembrane helix</keyword>
<comment type="caution">
    <text evidence="2">The sequence shown here is derived from an EMBL/GenBank/DDBJ whole genome shotgun (WGS) entry which is preliminary data.</text>
</comment>
<name>A0AAW3ZKK6_9GAMM</name>
<organism evidence="2 3">
    <name type="scientific">Pseudomarimonas arenosa</name>
    <dbReference type="NCBI Taxonomy" id="2774145"/>
    <lineage>
        <taxon>Bacteria</taxon>
        <taxon>Pseudomonadati</taxon>
        <taxon>Pseudomonadota</taxon>
        <taxon>Gammaproteobacteria</taxon>
        <taxon>Lysobacterales</taxon>
        <taxon>Lysobacteraceae</taxon>
        <taxon>Pseudomarimonas</taxon>
    </lineage>
</organism>
<gene>
    <name evidence="2" type="ORF">IFO71_08170</name>
</gene>
<dbReference type="EMBL" id="JACYTR010000011">
    <property type="protein sequence ID" value="MBD8525717.1"/>
    <property type="molecule type" value="Genomic_DNA"/>
</dbReference>
<feature type="transmembrane region" description="Helical" evidence="1">
    <location>
        <begin position="212"/>
        <end position="232"/>
    </location>
</feature>
<evidence type="ECO:0000313" key="3">
    <source>
        <dbReference type="Proteomes" id="UP000613768"/>
    </source>
</evidence>